<sequence>MINPPSPPSLLVTVSPPSLSHRFLTTHSFTAFHGNKPYRCPSPASPLPFLVLSSPLQSRRQAVRETHLDTLASVGENCECLVSAYLVVSEAAPRPTRLANPPTCCMLEE</sequence>
<evidence type="ECO:0000313" key="2">
    <source>
        <dbReference type="Proteomes" id="UP000324222"/>
    </source>
</evidence>
<accession>A0A5B7I9K3</accession>
<dbReference type="Proteomes" id="UP000324222">
    <property type="component" value="Unassembled WGS sequence"/>
</dbReference>
<keyword evidence="2" id="KW-1185">Reference proteome</keyword>
<dbReference type="EMBL" id="VSRR010049933">
    <property type="protein sequence ID" value="MPC78993.1"/>
    <property type="molecule type" value="Genomic_DNA"/>
</dbReference>
<comment type="caution">
    <text evidence="1">The sequence shown here is derived from an EMBL/GenBank/DDBJ whole genome shotgun (WGS) entry which is preliminary data.</text>
</comment>
<evidence type="ECO:0000313" key="1">
    <source>
        <dbReference type="EMBL" id="MPC78993.1"/>
    </source>
</evidence>
<gene>
    <name evidence="1" type="ORF">E2C01_073504</name>
</gene>
<proteinExistence type="predicted"/>
<dbReference type="AlphaFoldDB" id="A0A5B7I9K3"/>
<organism evidence="1 2">
    <name type="scientific">Portunus trituberculatus</name>
    <name type="common">Swimming crab</name>
    <name type="synonym">Neptunus trituberculatus</name>
    <dbReference type="NCBI Taxonomy" id="210409"/>
    <lineage>
        <taxon>Eukaryota</taxon>
        <taxon>Metazoa</taxon>
        <taxon>Ecdysozoa</taxon>
        <taxon>Arthropoda</taxon>
        <taxon>Crustacea</taxon>
        <taxon>Multicrustacea</taxon>
        <taxon>Malacostraca</taxon>
        <taxon>Eumalacostraca</taxon>
        <taxon>Eucarida</taxon>
        <taxon>Decapoda</taxon>
        <taxon>Pleocyemata</taxon>
        <taxon>Brachyura</taxon>
        <taxon>Eubrachyura</taxon>
        <taxon>Portunoidea</taxon>
        <taxon>Portunidae</taxon>
        <taxon>Portuninae</taxon>
        <taxon>Portunus</taxon>
    </lineage>
</organism>
<reference evidence="1 2" key="1">
    <citation type="submission" date="2019-05" db="EMBL/GenBank/DDBJ databases">
        <title>Another draft genome of Portunus trituberculatus and its Hox gene families provides insights of decapod evolution.</title>
        <authorList>
            <person name="Jeong J.-H."/>
            <person name="Song I."/>
            <person name="Kim S."/>
            <person name="Choi T."/>
            <person name="Kim D."/>
            <person name="Ryu S."/>
            <person name="Kim W."/>
        </authorList>
    </citation>
    <scope>NUCLEOTIDE SEQUENCE [LARGE SCALE GENOMIC DNA]</scope>
    <source>
        <tissue evidence="1">Muscle</tissue>
    </source>
</reference>
<protein>
    <submittedName>
        <fullName evidence="1">Uncharacterized protein</fullName>
    </submittedName>
</protein>
<name>A0A5B7I9K3_PORTR</name>